<reference evidence="2 3" key="1">
    <citation type="submission" date="2015-01" db="EMBL/GenBank/DDBJ databases">
        <title>Draft genome sequence of Pedobacter sp. NL19 isolated from sludge of an effluent treatment pond in an abandoned uranium mine.</title>
        <authorList>
            <person name="Santos T."/>
            <person name="Caetano T."/>
            <person name="Covas C."/>
            <person name="Cruz A."/>
            <person name="Mendo S."/>
        </authorList>
    </citation>
    <scope>NUCLEOTIDE SEQUENCE [LARGE SCALE GENOMIC DNA]</scope>
    <source>
        <strain evidence="2 3">NL19</strain>
    </source>
</reference>
<gene>
    <name evidence="2" type="ORF">TH53_24970</name>
</gene>
<dbReference type="CDD" id="cd21173">
    <property type="entry name" value="NucC-like"/>
    <property type="match status" value="1"/>
</dbReference>
<proteinExistence type="predicted"/>
<feature type="domain" description="DUF6602" evidence="1">
    <location>
        <begin position="25"/>
        <end position="126"/>
    </location>
</feature>
<dbReference type="AlphaFoldDB" id="A0A0D0GJU1"/>
<evidence type="ECO:0000313" key="2">
    <source>
        <dbReference type="EMBL" id="KIO74686.1"/>
    </source>
</evidence>
<evidence type="ECO:0000313" key="3">
    <source>
        <dbReference type="Proteomes" id="UP000032049"/>
    </source>
</evidence>
<organism evidence="2 3">
    <name type="scientific">Pedobacter lusitanus</name>
    <dbReference type="NCBI Taxonomy" id="1503925"/>
    <lineage>
        <taxon>Bacteria</taxon>
        <taxon>Pseudomonadati</taxon>
        <taxon>Bacteroidota</taxon>
        <taxon>Sphingobacteriia</taxon>
        <taxon>Sphingobacteriales</taxon>
        <taxon>Sphingobacteriaceae</taxon>
        <taxon>Pedobacter</taxon>
    </lineage>
</organism>
<accession>A0A0D0GJU1</accession>
<evidence type="ECO:0000259" key="1">
    <source>
        <dbReference type="Pfam" id="PF20247"/>
    </source>
</evidence>
<protein>
    <recommendedName>
        <fullName evidence="1">DUF6602 domain-containing protein</fullName>
    </recommendedName>
</protein>
<dbReference type="Proteomes" id="UP000032049">
    <property type="component" value="Unassembled WGS sequence"/>
</dbReference>
<keyword evidence="3" id="KW-1185">Reference proteome</keyword>
<dbReference type="OrthoDB" id="337432at2"/>
<dbReference type="RefSeq" id="WP_041886946.1">
    <property type="nucleotide sequence ID" value="NZ_CP157278.1"/>
</dbReference>
<comment type="caution">
    <text evidence="2">The sequence shown here is derived from an EMBL/GenBank/DDBJ whole genome shotgun (WGS) entry which is preliminary data.</text>
</comment>
<dbReference type="Pfam" id="PF20247">
    <property type="entry name" value="DUF6602"/>
    <property type="match status" value="1"/>
</dbReference>
<dbReference type="InterPro" id="IPR046537">
    <property type="entry name" value="DUF6602"/>
</dbReference>
<dbReference type="EMBL" id="JXRA01000147">
    <property type="protein sequence ID" value="KIO74686.1"/>
    <property type="molecule type" value="Genomic_DNA"/>
</dbReference>
<name>A0A0D0GJU1_9SPHI</name>
<sequence length="269" mass="30869">MYGEYLERLSRQIEARFNQIEAIYNFEHGNEFEVALCQLLAELLPDKYGVCRGVILSHDDDKEGDDIIIYDRMNFPSLRGDESVGFSLRQQIPFDAVYAYIECKHAIEDYETLNKALSQVAKVKELLFKRQLRKNKDYDVAGPIYNGKVRDWPRQEPEYLNQPYGVVFARRYKSRLISSIRPTSLSPDLMILGKDHIGSQTVNLGPDGVKGAIFVDEKCGYPLVEEFNKDCAFGLGIIMLLNALSSIQLEPINWNAFLNNHFSEKLKKT</sequence>